<comment type="caution">
    <text evidence="2">The sequence shown here is derived from an EMBL/GenBank/DDBJ whole genome shotgun (WGS) entry which is preliminary data.</text>
</comment>
<dbReference type="AlphaFoldDB" id="A0AAN6QG86"/>
<keyword evidence="3" id="KW-1185">Reference proteome</keyword>
<keyword evidence="1" id="KW-0732">Signal</keyword>
<evidence type="ECO:0000313" key="3">
    <source>
        <dbReference type="Proteomes" id="UP001302812"/>
    </source>
</evidence>
<dbReference type="EMBL" id="MU853355">
    <property type="protein sequence ID" value="KAK4109667.1"/>
    <property type="molecule type" value="Genomic_DNA"/>
</dbReference>
<evidence type="ECO:0000256" key="1">
    <source>
        <dbReference type="SAM" id="SignalP"/>
    </source>
</evidence>
<dbReference type="RefSeq" id="XP_064667237.1">
    <property type="nucleotide sequence ID" value="XM_064815851.1"/>
</dbReference>
<reference evidence="2" key="2">
    <citation type="submission" date="2023-05" db="EMBL/GenBank/DDBJ databases">
        <authorList>
            <consortium name="Lawrence Berkeley National Laboratory"/>
            <person name="Steindorff A."/>
            <person name="Hensen N."/>
            <person name="Bonometti L."/>
            <person name="Westerberg I."/>
            <person name="Brannstrom I.O."/>
            <person name="Guillou S."/>
            <person name="Cros-Aarteil S."/>
            <person name="Calhoun S."/>
            <person name="Haridas S."/>
            <person name="Kuo A."/>
            <person name="Mondo S."/>
            <person name="Pangilinan J."/>
            <person name="Riley R."/>
            <person name="Labutti K."/>
            <person name="Andreopoulos B."/>
            <person name="Lipzen A."/>
            <person name="Chen C."/>
            <person name="Yanf M."/>
            <person name="Daum C."/>
            <person name="Ng V."/>
            <person name="Clum A."/>
            <person name="Ohm R."/>
            <person name="Martin F."/>
            <person name="Silar P."/>
            <person name="Natvig D."/>
            <person name="Lalanne C."/>
            <person name="Gautier V."/>
            <person name="Ament-Velasquez S.L."/>
            <person name="Kruys A."/>
            <person name="Hutchinson M.I."/>
            <person name="Powell A.J."/>
            <person name="Barry K."/>
            <person name="Miller A.N."/>
            <person name="Grigoriev I.V."/>
            <person name="Debuchy R."/>
            <person name="Gladieux P."/>
            <person name="Thoren M.H."/>
            <person name="Johannesson H."/>
        </authorList>
    </citation>
    <scope>NUCLEOTIDE SEQUENCE</scope>
    <source>
        <strain evidence="2">CBS 508.74</strain>
    </source>
</reference>
<feature type="signal peptide" evidence="1">
    <location>
        <begin position="1"/>
        <end position="24"/>
    </location>
</feature>
<protein>
    <recommendedName>
        <fullName evidence="4">Secreted protein</fullName>
    </recommendedName>
</protein>
<sequence length="85" mass="9593">MTQVLVNLATAVLSQLSFVSNVFCQPVPTGFASPEIVGIVKLDFHLQSATVQCGQSWCQRRKNFEYASLKIKYSRRLQDQRISQS</sequence>
<evidence type="ECO:0008006" key="4">
    <source>
        <dbReference type="Google" id="ProtNLM"/>
    </source>
</evidence>
<name>A0AAN6QG86_9PEZI</name>
<organism evidence="2 3">
    <name type="scientific">Canariomyces notabilis</name>
    <dbReference type="NCBI Taxonomy" id="2074819"/>
    <lineage>
        <taxon>Eukaryota</taxon>
        <taxon>Fungi</taxon>
        <taxon>Dikarya</taxon>
        <taxon>Ascomycota</taxon>
        <taxon>Pezizomycotina</taxon>
        <taxon>Sordariomycetes</taxon>
        <taxon>Sordariomycetidae</taxon>
        <taxon>Sordariales</taxon>
        <taxon>Chaetomiaceae</taxon>
        <taxon>Canariomyces</taxon>
    </lineage>
</organism>
<accession>A0AAN6QG86</accession>
<dbReference type="GeneID" id="89939976"/>
<proteinExistence type="predicted"/>
<dbReference type="Proteomes" id="UP001302812">
    <property type="component" value="Unassembled WGS sequence"/>
</dbReference>
<gene>
    <name evidence="2" type="ORF">N656DRAFT_782908</name>
</gene>
<reference evidence="2" key="1">
    <citation type="journal article" date="2023" name="Mol. Phylogenet. Evol.">
        <title>Genome-scale phylogeny and comparative genomics of the fungal order Sordariales.</title>
        <authorList>
            <person name="Hensen N."/>
            <person name="Bonometti L."/>
            <person name="Westerberg I."/>
            <person name="Brannstrom I.O."/>
            <person name="Guillou S."/>
            <person name="Cros-Aarteil S."/>
            <person name="Calhoun S."/>
            <person name="Haridas S."/>
            <person name="Kuo A."/>
            <person name="Mondo S."/>
            <person name="Pangilinan J."/>
            <person name="Riley R."/>
            <person name="LaButti K."/>
            <person name="Andreopoulos B."/>
            <person name="Lipzen A."/>
            <person name="Chen C."/>
            <person name="Yan M."/>
            <person name="Daum C."/>
            <person name="Ng V."/>
            <person name="Clum A."/>
            <person name="Steindorff A."/>
            <person name="Ohm R.A."/>
            <person name="Martin F."/>
            <person name="Silar P."/>
            <person name="Natvig D.O."/>
            <person name="Lalanne C."/>
            <person name="Gautier V."/>
            <person name="Ament-Velasquez S.L."/>
            <person name="Kruys A."/>
            <person name="Hutchinson M.I."/>
            <person name="Powell A.J."/>
            <person name="Barry K."/>
            <person name="Miller A.N."/>
            <person name="Grigoriev I.V."/>
            <person name="Debuchy R."/>
            <person name="Gladieux P."/>
            <person name="Hiltunen Thoren M."/>
            <person name="Johannesson H."/>
        </authorList>
    </citation>
    <scope>NUCLEOTIDE SEQUENCE</scope>
    <source>
        <strain evidence="2">CBS 508.74</strain>
    </source>
</reference>
<evidence type="ECO:0000313" key="2">
    <source>
        <dbReference type="EMBL" id="KAK4109667.1"/>
    </source>
</evidence>
<feature type="chain" id="PRO_5043052779" description="Secreted protein" evidence="1">
    <location>
        <begin position="25"/>
        <end position="85"/>
    </location>
</feature>